<sequence length="516" mass="59218">MRKHPQRKISYLLIFFALDVIVCVFTAMFLLIYTPEPGNKSFDHDLDIDDQNIYNNQFLNKLNITESKWSQKIRFLLQESFLAYFSTCQNSDYLQPISRNCMNSSGLSLTTIESLEALYISGLRDEYLVASNFILNDFHFTSNSFQNFHEMGTKVLGGLIGIYGLTSNYKYIEKAIECADLMLISFSNSIPYPLINGKKSKPIKYDFFNGNFLSESSGFILEFTALSKITGNNKYISFVEKYLSCVNSLINNEKTFPSFLSVDKCSVIGDHRGFNGFTFSFIANVIRLHLYSPNKITLELVDFIINYFSRFTSSSTSDQFLKNEDLKNSFDSSFCQLTHLLDNLKLNLHTINRQNANINRVRHIDNVNEIPANINNDDDHSDVNFDTTHYEIILEKFQKILKSVCNSFSVFSESDSASKSFFSNKEMNFYYGSDPLVNYIFSGKELDQLRILNIFDRTKCDSAQCALISQNPILYDDIMPSESLGKWLKFLFLAYSSVDNDFVINEAGHLIPKIII</sequence>
<keyword evidence="9" id="KW-1185">Reference proteome</keyword>
<comment type="caution">
    <text evidence="8">The sequence shown here is derived from an EMBL/GenBank/DDBJ whole genome shotgun (WGS) entry which is preliminary data.</text>
</comment>
<comment type="similarity">
    <text evidence="3 6">Belongs to the glycosyl hydrolase 47 family.</text>
</comment>
<dbReference type="PRINTS" id="PR00747">
    <property type="entry name" value="GLYHDRLASE47"/>
</dbReference>
<dbReference type="VEuPathDB" id="TrichDB:TRFO_11054"/>
<comment type="cofactor">
    <cofactor evidence="1">
        <name>Ca(2+)</name>
        <dbReference type="ChEBI" id="CHEBI:29108"/>
    </cofactor>
</comment>
<name>A0A1J4J5C0_9EUKA</name>
<evidence type="ECO:0000313" key="9">
    <source>
        <dbReference type="Proteomes" id="UP000179807"/>
    </source>
</evidence>
<dbReference type="InterPro" id="IPR036026">
    <property type="entry name" value="Seven-hairpin_glycosidases"/>
</dbReference>
<organism evidence="8 9">
    <name type="scientific">Tritrichomonas foetus</name>
    <dbReference type="NCBI Taxonomy" id="1144522"/>
    <lineage>
        <taxon>Eukaryota</taxon>
        <taxon>Metamonada</taxon>
        <taxon>Parabasalia</taxon>
        <taxon>Tritrichomonadida</taxon>
        <taxon>Tritrichomonadidae</taxon>
        <taxon>Tritrichomonas</taxon>
    </lineage>
</organism>
<feature type="transmembrane region" description="Helical" evidence="7">
    <location>
        <begin position="12"/>
        <end position="33"/>
    </location>
</feature>
<keyword evidence="6" id="KW-0326">Glycosidase</keyword>
<dbReference type="OrthoDB" id="8118055at2759"/>
<dbReference type="Proteomes" id="UP000179807">
    <property type="component" value="Unassembled WGS sequence"/>
</dbReference>
<dbReference type="GeneID" id="94830518"/>
<keyword evidence="5" id="KW-1015">Disulfide bond</keyword>
<protein>
    <recommendedName>
        <fullName evidence="6">alpha-1,2-Mannosidase</fullName>
        <ecNumber evidence="6">3.2.1.-</ecNumber>
    </recommendedName>
</protein>
<accession>A0A1J4J5C0</accession>
<keyword evidence="7" id="KW-0472">Membrane</keyword>
<dbReference type="PANTHER" id="PTHR11742:SF6">
    <property type="entry name" value="MANNOSYL-OLIGOSACCHARIDE ALPHA-1,2-MANNOSIDASE IA-RELATED"/>
    <property type="match status" value="1"/>
</dbReference>
<dbReference type="PANTHER" id="PTHR11742">
    <property type="entry name" value="MANNOSYL-OLIGOSACCHARIDE ALPHA-1,2-MANNOSIDASE-RELATED"/>
    <property type="match status" value="1"/>
</dbReference>
<gene>
    <name evidence="8" type="ORF">TRFO_11054</name>
</gene>
<dbReference type="GO" id="GO:0005509">
    <property type="term" value="F:calcium ion binding"/>
    <property type="evidence" value="ECO:0007669"/>
    <property type="project" value="InterPro"/>
</dbReference>
<keyword evidence="7" id="KW-1133">Transmembrane helix</keyword>
<evidence type="ECO:0000256" key="1">
    <source>
        <dbReference type="ARBA" id="ARBA00001913"/>
    </source>
</evidence>
<dbReference type="InterPro" id="IPR001382">
    <property type="entry name" value="Glyco_hydro_47"/>
</dbReference>
<dbReference type="EC" id="3.2.1.-" evidence="6"/>
<dbReference type="GO" id="GO:0004571">
    <property type="term" value="F:mannosyl-oligosaccharide 1,2-alpha-mannosidase activity"/>
    <property type="evidence" value="ECO:0007669"/>
    <property type="project" value="InterPro"/>
</dbReference>
<dbReference type="SUPFAM" id="SSF48225">
    <property type="entry name" value="Seven-hairpin glycosidases"/>
    <property type="match status" value="1"/>
</dbReference>
<dbReference type="Pfam" id="PF01532">
    <property type="entry name" value="Glyco_hydro_47"/>
    <property type="match status" value="1"/>
</dbReference>
<evidence type="ECO:0000313" key="8">
    <source>
        <dbReference type="EMBL" id="OHS94454.1"/>
    </source>
</evidence>
<dbReference type="Gene3D" id="1.50.10.10">
    <property type="match status" value="1"/>
</dbReference>
<dbReference type="GO" id="GO:0000139">
    <property type="term" value="C:Golgi membrane"/>
    <property type="evidence" value="ECO:0007669"/>
    <property type="project" value="TreeGrafter"/>
</dbReference>
<dbReference type="AlphaFoldDB" id="A0A1J4J5C0"/>
<evidence type="ECO:0000256" key="2">
    <source>
        <dbReference type="ARBA" id="ARBA00004922"/>
    </source>
</evidence>
<proteinExistence type="inferred from homology"/>
<dbReference type="EMBL" id="MLAK01001315">
    <property type="protein sequence ID" value="OHS94454.1"/>
    <property type="molecule type" value="Genomic_DNA"/>
</dbReference>
<dbReference type="GO" id="GO:0005975">
    <property type="term" value="P:carbohydrate metabolic process"/>
    <property type="evidence" value="ECO:0007669"/>
    <property type="project" value="InterPro"/>
</dbReference>
<reference evidence="8" key="1">
    <citation type="submission" date="2016-10" db="EMBL/GenBank/DDBJ databases">
        <authorList>
            <person name="Benchimol M."/>
            <person name="Almeida L.G."/>
            <person name="Vasconcelos A.T."/>
            <person name="Perreira-Neves A."/>
            <person name="Rosa I.A."/>
            <person name="Tasca T."/>
            <person name="Bogo M.R."/>
            <person name="de Souza W."/>
        </authorList>
    </citation>
    <scope>NUCLEOTIDE SEQUENCE [LARGE SCALE GENOMIC DNA]</scope>
    <source>
        <strain evidence="8">K</strain>
    </source>
</reference>
<dbReference type="InterPro" id="IPR050749">
    <property type="entry name" value="Glycosyl_Hydrolase_47"/>
</dbReference>
<dbReference type="GO" id="GO:0005783">
    <property type="term" value="C:endoplasmic reticulum"/>
    <property type="evidence" value="ECO:0007669"/>
    <property type="project" value="TreeGrafter"/>
</dbReference>
<evidence type="ECO:0000256" key="4">
    <source>
        <dbReference type="ARBA" id="ARBA00022801"/>
    </source>
</evidence>
<dbReference type="InterPro" id="IPR012341">
    <property type="entry name" value="6hp_glycosidase-like_sf"/>
</dbReference>
<evidence type="ECO:0000256" key="5">
    <source>
        <dbReference type="ARBA" id="ARBA00023157"/>
    </source>
</evidence>
<keyword evidence="7" id="KW-0812">Transmembrane</keyword>
<evidence type="ECO:0000256" key="3">
    <source>
        <dbReference type="ARBA" id="ARBA00007658"/>
    </source>
</evidence>
<dbReference type="RefSeq" id="XP_068347591.1">
    <property type="nucleotide sequence ID" value="XM_068495814.1"/>
</dbReference>
<comment type="pathway">
    <text evidence="2">Protein modification; protein glycosylation.</text>
</comment>
<keyword evidence="4 6" id="KW-0378">Hydrolase</keyword>
<evidence type="ECO:0000256" key="7">
    <source>
        <dbReference type="SAM" id="Phobius"/>
    </source>
</evidence>
<evidence type="ECO:0000256" key="6">
    <source>
        <dbReference type="RuleBase" id="RU361193"/>
    </source>
</evidence>